<feature type="region of interest" description="Disordered" evidence="1">
    <location>
        <begin position="68"/>
        <end position="89"/>
    </location>
</feature>
<evidence type="ECO:0000313" key="2">
    <source>
        <dbReference type="EMBL" id="KIR42568.1"/>
    </source>
</evidence>
<name>A0A0D0U325_9TREE</name>
<accession>A0A0D0U325</accession>
<evidence type="ECO:0000256" key="1">
    <source>
        <dbReference type="SAM" id="MobiDB-lite"/>
    </source>
</evidence>
<reference evidence="2 3" key="1">
    <citation type="submission" date="2015-01" db="EMBL/GenBank/DDBJ databases">
        <title>The Genome Sequence of Cryptococcus gattii Ram5.</title>
        <authorList>
            <consortium name="The Broad Institute Genomics Platform"/>
            <person name="Cuomo C."/>
            <person name="Litvintseva A."/>
            <person name="Chen Y."/>
            <person name="Heitman J."/>
            <person name="Sun S."/>
            <person name="Springer D."/>
            <person name="Dromer F."/>
            <person name="Young S."/>
            <person name="Zeng Q."/>
            <person name="Gargeya S."/>
            <person name="Abouelleil A."/>
            <person name="Alvarado L."/>
            <person name="Chapman S.B."/>
            <person name="Gainer-Dewar J."/>
            <person name="Goldberg J."/>
            <person name="Griggs A."/>
            <person name="Gujja S."/>
            <person name="Hansen M."/>
            <person name="Howarth C."/>
            <person name="Imamovic A."/>
            <person name="Larimer J."/>
            <person name="Murphy C."/>
            <person name="Naylor J."/>
            <person name="Pearson M."/>
            <person name="Priest M."/>
            <person name="Roberts A."/>
            <person name="Saif S."/>
            <person name="Shea T."/>
            <person name="Sykes S."/>
            <person name="Wortman J."/>
            <person name="Nusbaum C."/>
            <person name="Birren B."/>
        </authorList>
    </citation>
    <scope>NUCLEOTIDE SEQUENCE [LARGE SCALE GENOMIC DNA]</scope>
    <source>
        <strain evidence="2 3">Ram5</strain>
    </source>
</reference>
<organism evidence="2 3">
    <name type="scientific">Cryptococcus deuterogattii Ram5</name>
    <dbReference type="NCBI Taxonomy" id="1296110"/>
    <lineage>
        <taxon>Eukaryota</taxon>
        <taxon>Fungi</taxon>
        <taxon>Dikarya</taxon>
        <taxon>Basidiomycota</taxon>
        <taxon>Agaricomycotina</taxon>
        <taxon>Tremellomycetes</taxon>
        <taxon>Tremellales</taxon>
        <taxon>Cryptococcaceae</taxon>
        <taxon>Cryptococcus</taxon>
        <taxon>Cryptococcus gattii species complex</taxon>
    </lineage>
</organism>
<gene>
    <name evidence="2" type="ORF">I313_01795</name>
</gene>
<evidence type="ECO:0000313" key="3">
    <source>
        <dbReference type="Proteomes" id="UP000053392"/>
    </source>
</evidence>
<dbReference type="HOGENOM" id="CLU_2454677_0_0_1"/>
<proteinExistence type="predicted"/>
<protein>
    <submittedName>
        <fullName evidence="2">Uncharacterized protein</fullName>
    </submittedName>
</protein>
<dbReference type="AlphaFoldDB" id="A0A0D0U325"/>
<keyword evidence="3" id="KW-1185">Reference proteome</keyword>
<dbReference type="Proteomes" id="UP000053392">
    <property type="component" value="Unassembled WGS sequence"/>
</dbReference>
<sequence length="89" mass="10260">MLTSFPTLQVKDVYGTDLCAFHLIFKMDEAGFDLGYEQKARKMSLHIHGLYMRQGHPPDVFDAHTRSQARNGRDRPLLFVGGEESQRDY</sequence>
<dbReference type="EMBL" id="KN847898">
    <property type="protein sequence ID" value="KIR42568.1"/>
    <property type="molecule type" value="Genomic_DNA"/>
</dbReference>